<name>A0ABT1A379_9PSEU</name>
<protein>
    <submittedName>
        <fullName evidence="4">TetR/AcrR family transcriptional regulator</fullName>
    </submittedName>
</protein>
<dbReference type="PRINTS" id="PR00455">
    <property type="entry name" value="HTHTETR"/>
</dbReference>
<dbReference type="InterPro" id="IPR050109">
    <property type="entry name" value="HTH-type_TetR-like_transc_reg"/>
</dbReference>
<reference evidence="4" key="1">
    <citation type="submission" date="2021-04" db="EMBL/GenBank/DDBJ databases">
        <title>Pseudonocardia sp. nov., isolated from sandy soil of mangrove forest.</title>
        <authorList>
            <person name="Zan Z."/>
            <person name="Huang R."/>
            <person name="Liu W."/>
        </authorList>
    </citation>
    <scope>NUCLEOTIDE SEQUENCE</scope>
    <source>
        <strain evidence="4">S2-4</strain>
    </source>
</reference>
<evidence type="ECO:0000256" key="2">
    <source>
        <dbReference type="PROSITE-ProRule" id="PRU00335"/>
    </source>
</evidence>
<keyword evidence="5" id="KW-1185">Reference proteome</keyword>
<comment type="caution">
    <text evidence="4">The sequence shown here is derived from an EMBL/GenBank/DDBJ whole genome shotgun (WGS) entry which is preliminary data.</text>
</comment>
<dbReference type="PANTHER" id="PTHR30055:SF158">
    <property type="entry name" value="POSSIBLE TRANSCRIPTIONAL REGULATORY PROTEIN (PROBABLY TETR-FAMILY)"/>
    <property type="match status" value="1"/>
</dbReference>
<dbReference type="Gene3D" id="1.10.357.10">
    <property type="entry name" value="Tetracycline Repressor, domain 2"/>
    <property type="match status" value="1"/>
</dbReference>
<dbReference type="InterPro" id="IPR001647">
    <property type="entry name" value="HTH_TetR"/>
</dbReference>
<dbReference type="SUPFAM" id="SSF48498">
    <property type="entry name" value="Tetracyclin repressor-like, C-terminal domain"/>
    <property type="match status" value="1"/>
</dbReference>
<gene>
    <name evidence="4" type="ORF">KDL28_20555</name>
</gene>
<dbReference type="RefSeq" id="WP_252441098.1">
    <property type="nucleotide sequence ID" value="NZ_JAGSOV010000041.1"/>
</dbReference>
<proteinExistence type="predicted"/>
<accession>A0ABT1A379</accession>
<organism evidence="4 5">
    <name type="scientific">Pseudonocardia humida</name>
    <dbReference type="NCBI Taxonomy" id="2800819"/>
    <lineage>
        <taxon>Bacteria</taxon>
        <taxon>Bacillati</taxon>
        <taxon>Actinomycetota</taxon>
        <taxon>Actinomycetes</taxon>
        <taxon>Pseudonocardiales</taxon>
        <taxon>Pseudonocardiaceae</taxon>
        <taxon>Pseudonocardia</taxon>
    </lineage>
</organism>
<evidence type="ECO:0000313" key="5">
    <source>
        <dbReference type="Proteomes" id="UP001165283"/>
    </source>
</evidence>
<dbReference type="InterPro" id="IPR009057">
    <property type="entry name" value="Homeodomain-like_sf"/>
</dbReference>
<dbReference type="SUPFAM" id="SSF46689">
    <property type="entry name" value="Homeodomain-like"/>
    <property type="match status" value="1"/>
</dbReference>
<evidence type="ECO:0000259" key="3">
    <source>
        <dbReference type="PROSITE" id="PS50977"/>
    </source>
</evidence>
<dbReference type="Pfam" id="PF00440">
    <property type="entry name" value="TetR_N"/>
    <property type="match status" value="1"/>
</dbReference>
<evidence type="ECO:0000313" key="4">
    <source>
        <dbReference type="EMBL" id="MCO1657452.1"/>
    </source>
</evidence>
<keyword evidence="1 2" id="KW-0238">DNA-binding</keyword>
<dbReference type="InterPro" id="IPR036271">
    <property type="entry name" value="Tet_transcr_reg_TetR-rel_C_sf"/>
</dbReference>
<feature type="domain" description="HTH tetR-type" evidence="3">
    <location>
        <begin position="12"/>
        <end position="72"/>
    </location>
</feature>
<evidence type="ECO:0000256" key="1">
    <source>
        <dbReference type="ARBA" id="ARBA00023125"/>
    </source>
</evidence>
<dbReference type="PROSITE" id="PS50977">
    <property type="entry name" value="HTH_TETR_2"/>
    <property type="match status" value="1"/>
</dbReference>
<feature type="DNA-binding region" description="H-T-H motif" evidence="2">
    <location>
        <begin position="35"/>
        <end position="54"/>
    </location>
</feature>
<sequence>MQAGGRRRAGREARERHVLDAAVAVFTERGLSASTMGAVAERAGLAERLLDEHFGSTDGLFRACVERAKTELLEATSSAAGLAGSPEGMLRLSVLAFFNHVERNEATWRLLRSDPGALDAVRAQQTDFVAALLAERAPRADPYRLAGWAQVIAGGCERLALWRASVRTVSAAQATDCLMDMVWTGLAACGDGGVPGRSPTPHNGRR</sequence>
<dbReference type="EMBL" id="JAGSOV010000041">
    <property type="protein sequence ID" value="MCO1657452.1"/>
    <property type="molecule type" value="Genomic_DNA"/>
</dbReference>
<dbReference type="Proteomes" id="UP001165283">
    <property type="component" value="Unassembled WGS sequence"/>
</dbReference>
<dbReference type="PANTHER" id="PTHR30055">
    <property type="entry name" value="HTH-TYPE TRANSCRIPTIONAL REGULATOR RUTR"/>
    <property type="match status" value="1"/>
</dbReference>